<dbReference type="EMBL" id="BRXW01000916">
    <property type="protein sequence ID" value="GMH79312.1"/>
    <property type="molecule type" value="Genomic_DNA"/>
</dbReference>
<feature type="compositionally biased region" description="Low complexity" evidence="5">
    <location>
        <begin position="193"/>
        <end position="204"/>
    </location>
</feature>
<feature type="compositionally biased region" description="Basic residues" evidence="5">
    <location>
        <begin position="848"/>
        <end position="859"/>
    </location>
</feature>
<feature type="region of interest" description="Disordered" evidence="5">
    <location>
        <begin position="152"/>
        <end position="215"/>
    </location>
</feature>
<comment type="cofactor">
    <cofactor evidence="1">
        <name>Zn(2+)</name>
        <dbReference type="ChEBI" id="CHEBI:29105"/>
    </cofactor>
</comment>
<dbReference type="PANTHER" id="PTHR12756:SF11">
    <property type="entry name" value="CYTOSOLIC CARBOXYPEPTIDASE 1"/>
    <property type="match status" value="1"/>
</dbReference>
<dbReference type="GO" id="GO:0006508">
    <property type="term" value="P:proteolysis"/>
    <property type="evidence" value="ECO:0007669"/>
    <property type="project" value="InterPro"/>
</dbReference>
<comment type="similarity">
    <text evidence="2 3">Belongs to the peptidase M14 family.</text>
</comment>
<feature type="compositionally biased region" description="Gly residues" evidence="5">
    <location>
        <begin position="534"/>
        <end position="550"/>
    </location>
</feature>
<feature type="non-terminal residue" evidence="7">
    <location>
        <position position="1"/>
    </location>
</feature>
<evidence type="ECO:0000313" key="7">
    <source>
        <dbReference type="EMBL" id="GMH79312.1"/>
    </source>
</evidence>
<feature type="compositionally biased region" description="Low complexity" evidence="5">
    <location>
        <begin position="822"/>
        <end position="845"/>
    </location>
</feature>
<reference evidence="8" key="1">
    <citation type="journal article" date="2023" name="Commun. Biol.">
        <title>Genome analysis of Parmales, the sister group of diatoms, reveals the evolutionary specialization of diatoms from phago-mixotrophs to photoautotrophs.</title>
        <authorList>
            <person name="Ban H."/>
            <person name="Sato S."/>
            <person name="Yoshikawa S."/>
            <person name="Yamada K."/>
            <person name="Nakamura Y."/>
            <person name="Ichinomiya M."/>
            <person name="Sato N."/>
            <person name="Blanc-Mathieu R."/>
            <person name="Endo H."/>
            <person name="Kuwata A."/>
            <person name="Ogata H."/>
        </authorList>
    </citation>
    <scope>NUCLEOTIDE SEQUENCE [LARGE SCALE GENOMIC DNA]</scope>
    <source>
        <strain evidence="8">NIES 3700</strain>
    </source>
</reference>
<feature type="region of interest" description="Disordered" evidence="5">
    <location>
        <begin position="734"/>
        <end position="883"/>
    </location>
</feature>
<keyword evidence="4" id="KW-0175">Coiled coil</keyword>
<dbReference type="InterPro" id="IPR040626">
    <property type="entry name" value="Pepdidase_M14_N"/>
</dbReference>
<dbReference type="SUPFAM" id="SSF53187">
    <property type="entry name" value="Zn-dependent exopeptidases"/>
    <property type="match status" value="1"/>
</dbReference>
<feature type="region of interest" description="Disordered" evidence="5">
    <location>
        <begin position="687"/>
        <end position="718"/>
    </location>
</feature>
<evidence type="ECO:0000256" key="4">
    <source>
        <dbReference type="SAM" id="Coils"/>
    </source>
</evidence>
<evidence type="ECO:0000256" key="3">
    <source>
        <dbReference type="PROSITE-ProRule" id="PRU01379"/>
    </source>
</evidence>
<protein>
    <recommendedName>
        <fullName evidence="6">Peptidase M14 domain-containing protein</fullName>
    </recommendedName>
</protein>
<feature type="active site" description="Proton donor/acceptor" evidence="3">
    <location>
        <position position="616"/>
    </location>
</feature>
<feature type="compositionally biased region" description="Basic and acidic residues" evidence="5">
    <location>
        <begin position="934"/>
        <end position="949"/>
    </location>
</feature>
<evidence type="ECO:0000256" key="5">
    <source>
        <dbReference type="SAM" id="MobiDB-lite"/>
    </source>
</evidence>
<feature type="region of interest" description="Disordered" evidence="5">
    <location>
        <begin position="904"/>
        <end position="960"/>
    </location>
</feature>
<feature type="compositionally biased region" description="Polar residues" evidence="5">
    <location>
        <begin position="743"/>
        <end position="754"/>
    </location>
</feature>
<feature type="compositionally biased region" description="Low complexity" evidence="5">
    <location>
        <begin position="174"/>
        <end position="184"/>
    </location>
</feature>
<organism evidence="7 8">
    <name type="scientific">Triparma laevis f. longispina</name>
    <dbReference type="NCBI Taxonomy" id="1714387"/>
    <lineage>
        <taxon>Eukaryota</taxon>
        <taxon>Sar</taxon>
        <taxon>Stramenopiles</taxon>
        <taxon>Ochrophyta</taxon>
        <taxon>Bolidophyceae</taxon>
        <taxon>Parmales</taxon>
        <taxon>Triparmaceae</taxon>
        <taxon>Triparma</taxon>
    </lineage>
</organism>
<evidence type="ECO:0000313" key="8">
    <source>
        <dbReference type="Proteomes" id="UP001165122"/>
    </source>
</evidence>
<feature type="coiled-coil region" evidence="4">
    <location>
        <begin position="461"/>
        <end position="490"/>
    </location>
</feature>
<comment type="caution">
    <text evidence="7">The sequence shown here is derived from an EMBL/GenBank/DDBJ whole genome shotgun (WGS) entry which is preliminary data.</text>
</comment>
<dbReference type="Pfam" id="PF00246">
    <property type="entry name" value="Peptidase_M14"/>
    <property type="match status" value="1"/>
</dbReference>
<dbReference type="PANTHER" id="PTHR12756">
    <property type="entry name" value="CYTOSOLIC CARBOXYPEPTIDASE"/>
    <property type="match status" value="1"/>
</dbReference>
<feature type="compositionally biased region" description="Gly residues" evidence="5">
    <location>
        <begin position="904"/>
        <end position="919"/>
    </location>
</feature>
<dbReference type="InterPro" id="IPR000834">
    <property type="entry name" value="Peptidase_M14"/>
</dbReference>
<dbReference type="GO" id="GO:0004181">
    <property type="term" value="F:metallocarboxypeptidase activity"/>
    <property type="evidence" value="ECO:0007669"/>
    <property type="project" value="InterPro"/>
</dbReference>
<dbReference type="Pfam" id="PF18027">
    <property type="entry name" value="Pepdidase_M14_N"/>
    <property type="match status" value="1"/>
</dbReference>
<dbReference type="PROSITE" id="PS52035">
    <property type="entry name" value="PEPTIDASE_M14"/>
    <property type="match status" value="1"/>
</dbReference>
<dbReference type="InterPro" id="IPR050821">
    <property type="entry name" value="Cytosolic_carboxypeptidase"/>
</dbReference>
<keyword evidence="8" id="KW-1185">Reference proteome</keyword>
<dbReference type="Gene3D" id="2.60.40.3120">
    <property type="match status" value="1"/>
</dbReference>
<evidence type="ECO:0000256" key="2">
    <source>
        <dbReference type="ARBA" id="ARBA00005988"/>
    </source>
</evidence>
<feature type="domain" description="Peptidase M14" evidence="6">
    <location>
        <begin position="272"/>
        <end position="650"/>
    </location>
</feature>
<accession>A0A9W7B1D4</accession>
<gene>
    <name evidence="7" type="ORF">TrLO_g8391</name>
</gene>
<sequence length="960" mass="104780">MKTLPSVRHIESVESEQSKRYGKINDSSVIAAASEEGRPEGATEKCVYNYEDRYRFSRLLSSDTLIFDSHFESGNLNTAYLVTGGSITQTVGNTVDQEYDLTLSQDLNSCGHNQWYYFSCSNTKAGKTVRFNITNLGKPDSLYNRGMRPLMYSQSGASREGGDGGGGEEEGDDGVSSSNVSSSYSGGGGGGSRASSSGSGSDGRAAGGGRSGVRGWRRVGKNIKYYCNNTPIPKFKGEKSKGREKGNRKYYTMTFEHTFENSSDVCFFAMCYPYTYTDLRKYLYNLQINDETNRNFRRERFCETLAGNEVDLVTVTEFGERGDKRLEKRLGVVITARVHPGESNASWIMEGILKYLTSNTPSAVMLRKKFVFKIIPMLNPDGVINGNYRTSLAGVDLNRRWDNPDYELHPTIYKVKELVARFKKCRRVVLQCDIHGHSRKEGLFVYGCVPDASWRRYIQDRERKKVEKEQLEAQMEKRREKERLEQEEKDSKKVLAFGKAVESSRPMSKKKERTMGVGENGNGNGNSNIDEGWGDGGGGGGEGEGGGGYGGVKVDTASNEDLTEKLRARMFPRIFDSKSDTFVFYGCNFKVAKSKSKTMRVVMYDEFDIACSYTLEASFSGLNGYHFCMNDLRKMGEDFCDSLVAFGDYLEIESVATTKGGSATTRGGFGGEEVGFPLGAEGFGVDEESGSLGDSFGESSFENYDVPATSPLRGKNNPLNDLLQAEMQYLTSRMDDDGEGQDSAGSESDPSGDNLNEKELRKRMEGKKKRKKRKGGVTQGKRLVRNSLEKAREKTESREGREIGGGGGGGSGRRRSGGSGSDSGSANWVTEKAAAVAAASEAKTALKLPKRPPGKKSNRRSFTEGLYSSSRTPRSKSSSEKAAEAGLYMLDRGGEGVGGGVSGVGGGLGGGGLGGGKGLGVRNDRKRAQSASTVERRGSRGEGEKEVVVDPRFVMEGNIK</sequence>
<dbReference type="Proteomes" id="UP001165122">
    <property type="component" value="Unassembled WGS sequence"/>
</dbReference>
<dbReference type="OrthoDB" id="10253041at2759"/>
<evidence type="ECO:0000259" key="6">
    <source>
        <dbReference type="PROSITE" id="PS52035"/>
    </source>
</evidence>
<dbReference type="AlphaFoldDB" id="A0A9W7B1D4"/>
<dbReference type="Gene3D" id="3.40.630.10">
    <property type="entry name" value="Zn peptidases"/>
    <property type="match status" value="2"/>
</dbReference>
<proteinExistence type="inferred from homology"/>
<feature type="compositionally biased region" description="Gly residues" evidence="5">
    <location>
        <begin position="803"/>
        <end position="821"/>
    </location>
</feature>
<feature type="compositionally biased region" description="Basic residues" evidence="5">
    <location>
        <begin position="764"/>
        <end position="775"/>
    </location>
</feature>
<name>A0A9W7B1D4_9STRA</name>
<evidence type="ECO:0000256" key="1">
    <source>
        <dbReference type="ARBA" id="ARBA00001947"/>
    </source>
</evidence>
<dbReference type="GO" id="GO:0008270">
    <property type="term" value="F:zinc ion binding"/>
    <property type="evidence" value="ECO:0007669"/>
    <property type="project" value="InterPro"/>
</dbReference>
<feature type="compositionally biased region" description="Basic and acidic residues" evidence="5">
    <location>
        <begin position="787"/>
        <end position="802"/>
    </location>
</feature>
<feature type="region of interest" description="Disordered" evidence="5">
    <location>
        <begin position="503"/>
        <end position="550"/>
    </location>
</feature>